<name>A0A1J5HRN3_9BACT</name>
<reference evidence="2 3" key="1">
    <citation type="journal article" date="2016" name="Environ. Microbiol.">
        <title>Genomic resolution of a cold subsurface aquifer community provides metabolic insights for novel microbes adapted to high CO concentrations.</title>
        <authorList>
            <person name="Probst A.J."/>
            <person name="Castelle C.J."/>
            <person name="Singh A."/>
            <person name="Brown C.T."/>
            <person name="Anantharaman K."/>
            <person name="Sharon I."/>
            <person name="Hug L.A."/>
            <person name="Burstein D."/>
            <person name="Emerson J.B."/>
            <person name="Thomas B.C."/>
            <person name="Banfield J.F."/>
        </authorList>
    </citation>
    <scope>NUCLEOTIDE SEQUENCE [LARGE SCALE GENOMIC DNA]</scope>
    <source>
        <strain evidence="2">CG2_30_35_20</strain>
    </source>
</reference>
<dbReference type="EMBL" id="MNZO01000030">
    <property type="protein sequence ID" value="OIP87091.1"/>
    <property type="molecule type" value="Genomic_DNA"/>
</dbReference>
<keyword evidence="1" id="KW-1133">Transmembrane helix</keyword>
<sequence>MNNEFNLNTRTLIVSFVFALMIMVPLRFIEVKNEVSKPIVLGESVELRDNCLDNSYVDIVISLLNDDGEIASFESRRCR</sequence>
<protein>
    <submittedName>
        <fullName evidence="2">Uncharacterized protein</fullName>
    </submittedName>
</protein>
<gene>
    <name evidence="2" type="ORF">AUK05_02135</name>
</gene>
<evidence type="ECO:0000256" key="1">
    <source>
        <dbReference type="SAM" id="Phobius"/>
    </source>
</evidence>
<comment type="caution">
    <text evidence="2">The sequence shown here is derived from an EMBL/GenBank/DDBJ whole genome shotgun (WGS) entry which is preliminary data.</text>
</comment>
<dbReference type="AlphaFoldDB" id="A0A1J5HRN3"/>
<accession>A0A1J5HRN3</accession>
<proteinExistence type="predicted"/>
<evidence type="ECO:0000313" key="3">
    <source>
        <dbReference type="Proteomes" id="UP000182344"/>
    </source>
</evidence>
<organism evidence="2 3">
    <name type="scientific">Candidatus Shapirobacteria bacterium CG2_30_35_20</name>
    <dbReference type="NCBI Taxonomy" id="1805376"/>
    <lineage>
        <taxon>Bacteria</taxon>
        <taxon>Candidatus Shapironibacteriota</taxon>
    </lineage>
</organism>
<feature type="transmembrane region" description="Helical" evidence="1">
    <location>
        <begin position="12"/>
        <end position="29"/>
    </location>
</feature>
<dbReference type="Proteomes" id="UP000182344">
    <property type="component" value="Unassembled WGS sequence"/>
</dbReference>
<keyword evidence="1" id="KW-0812">Transmembrane</keyword>
<keyword evidence="1" id="KW-0472">Membrane</keyword>
<evidence type="ECO:0000313" key="2">
    <source>
        <dbReference type="EMBL" id="OIP87091.1"/>
    </source>
</evidence>